<sequence length="99" mass="10506">MAANLTGITTKLGDVSAAAFDANQSGRNVRCPCAALAGPLPLQIYRRGTGRVPSQLRLINVISSAGRCGIVQLFELGREEARYVDPASSDRTRCPTGCR</sequence>
<organism evidence="1 2">
    <name type="scientific">Paraburkholderia podalyriae</name>
    <dbReference type="NCBI Taxonomy" id="1938811"/>
    <lineage>
        <taxon>Bacteria</taxon>
        <taxon>Pseudomonadati</taxon>
        <taxon>Pseudomonadota</taxon>
        <taxon>Betaproteobacteria</taxon>
        <taxon>Burkholderiales</taxon>
        <taxon>Burkholderiaceae</taxon>
        <taxon>Paraburkholderia</taxon>
    </lineage>
</organism>
<comment type="caution">
    <text evidence="1">The sequence shown here is derived from an EMBL/GenBank/DDBJ whole genome shotgun (WGS) entry which is preliminary data.</text>
</comment>
<proteinExistence type="predicted"/>
<evidence type="ECO:0000313" key="2">
    <source>
        <dbReference type="Proteomes" id="UP000736373"/>
    </source>
</evidence>
<gene>
    <name evidence="1" type="ORF">F6X42_32525</name>
</gene>
<name>A0ABR7PXV3_9BURK</name>
<dbReference type="EMBL" id="VZQQ01000046">
    <property type="protein sequence ID" value="MBC8751121.1"/>
    <property type="molecule type" value="Genomic_DNA"/>
</dbReference>
<keyword evidence="2" id="KW-1185">Reference proteome</keyword>
<evidence type="ECO:0000313" key="1">
    <source>
        <dbReference type="EMBL" id="MBC8751121.1"/>
    </source>
</evidence>
<accession>A0ABR7PXV3</accession>
<dbReference type="Proteomes" id="UP000736373">
    <property type="component" value="Unassembled WGS sequence"/>
</dbReference>
<protein>
    <submittedName>
        <fullName evidence="1">Uncharacterized protein</fullName>
    </submittedName>
</protein>
<dbReference type="RefSeq" id="WP_187638051.1">
    <property type="nucleotide sequence ID" value="NZ_VZQQ01000046.1"/>
</dbReference>
<reference evidence="1 2" key="1">
    <citation type="submission" date="2019-09" db="EMBL/GenBank/DDBJ databases">
        <title>Paraburkholderia podalyriae sp. nov., A South African Podalyria-associated rhizobium.</title>
        <authorList>
            <person name="Mavima L."/>
            <person name="Beukes C.W."/>
            <person name="Palmer M."/>
            <person name="De Meyer S.E."/>
            <person name="James E.K."/>
            <person name="Maluk M."/>
            <person name="Avontuur J.R."/>
            <person name="Chan W.Y."/>
            <person name="Venter S.N."/>
            <person name="Steenkamp E.T."/>
        </authorList>
    </citation>
    <scope>NUCLEOTIDE SEQUENCE [LARGE SCALE GENOMIC DNA]</scope>
    <source>
        <strain evidence="1 2">WC7.3b</strain>
    </source>
</reference>